<gene>
    <name evidence="2" type="ORF">DES37_11613</name>
</gene>
<proteinExistence type="predicted"/>
<protein>
    <recommendedName>
        <fullName evidence="4">Type VI secretion system-associated protein</fullName>
    </recommendedName>
</protein>
<evidence type="ECO:0000256" key="1">
    <source>
        <dbReference type="SAM" id="SignalP"/>
    </source>
</evidence>
<dbReference type="RefSeq" id="WP_110027756.1">
    <property type="nucleotide sequence ID" value="NZ_QGTS01000016.1"/>
</dbReference>
<evidence type="ECO:0008006" key="4">
    <source>
        <dbReference type="Google" id="ProtNLM"/>
    </source>
</evidence>
<sequence>MKYWLSGLLALLAASSSAWAENYRIVQSPSLKLDVWIDNIQDNTAKSWCTNELPLRIVANGEKKPEILQGFLPQVGKLLQSQCGTLNTLRWEMTAPDGNKLATGTAEKKHDWRVDIAPAAQVIAAAIPPANNQRAEDLSPQADRTPWFEFNLKDGCRLRTFWQGDSASQALFIPAKDDGKCEKGGWLNGRGKVTQQGQNGSQTITMTFVHGFPVAGLNPTANTNTLLIASVNNERMVVSDERSPQSWLIMQYVPRINGWKVDGTVAVEMPRDQASDGDKLKARLDEVRKVWGPYLEPNTALTIQLVEAVHLQLKDPAAGAYHTLK</sequence>
<accession>A0A317PV04</accession>
<evidence type="ECO:0000313" key="3">
    <source>
        <dbReference type="Proteomes" id="UP000246744"/>
    </source>
</evidence>
<dbReference type="OrthoDB" id="6515265at2"/>
<keyword evidence="3" id="KW-1185">Reference proteome</keyword>
<evidence type="ECO:0000313" key="2">
    <source>
        <dbReference type="EMBL" id="PWW03043.1"/>
    </source>
</evidence>
<name>A0A317PV04_9ENTR</name>
<organism evidence="2 3">
    <name type="scientific">Mangrovibacter plantisponsor</name>
    <dbReference type="NCBI Taxonomy" id="451513"/>
    <lineage>
        <taxon>Bacteria</taxon>
        <taxon>Pseudomonadati</taxon>
        <taxon>Pseudomonadota</taxon>
        <taxon>Gammaproteobacteria</taxon>
        <taxon>Enterobacterales</taxon>
        <taxon>Enterobacteriaceae</taxon>
        <taxon>Mangrovibacter</taxon>
    </lineage>
</organism>
<dbReference type="AlphaFoldDB" id="A0A317PV04"/>
<feature type="signal peptide" evidence="1">
    <location>
        <begin position="1"/>
        <end position="20"/>
    </location>
</feature>
<comment type="caution">
    <text evidence="2">The sequence shown here is derived from an EMBL/GenBank/DDBJ whole genome shotgun (WGS) entry which is preliminary data.</text>
</comment>
<dbReference type="Proteomes" id="UP000246744">
    <property type="component" value="Unassembled WGS sequence"/>
</dbReference>
<reference evidence="2 3" key="1">
    <citation type="submission" date="2018-05" db="EMBL/GenBank/DDBJ databases">
        <title>Genomic Encyclopedia of Type Strains, Phase IV (KMG-IV): sequencing the most valuable type-strain genomes for metagenomic binning, comparative biology and taxonomic classification.</title>
        <authorList>
            <person name="Goeker M."/>
        </authorList>
    </citation>
    <scope>NUCLEOTIDE SEQUENCE [LARGE SCALE GENOMIC DNA]</scope>
    <source>
        <strain evidence="2 3">DSM 19579</strain>
    </source>
</reference>
<dbReference type="EMBL" id="QGTS01000016">
    <property type="protein sequence ID" value="PWW03043.1"/>
    <property type="molecule type" value="Genomic_DNA"/>
</dbReference>
<feature type="chain" id="PRO_5016452461" description="Type VI secretion system-associated protein" evidence="1">
    <location>
        <begin position="21"/>
        <end position="325"/>
    </location>
</feature>
<keyword evidence="1" id="KW-0732">Signal</keyword>